<proteinExistence type="predicted"/>
<feature type="compositionally biased region" description="Basic and acidic residues" evidence="5">
    <location>
        <begin position="518"/>
        <end position="535"/>
    </location>
</feature>
<organism evidence="8 9">
    <name type="scientific">[Emmonsia] crescens</name>
    <dbReference type="NCBI Taxonomy" id="73230"/>
    <lineage>
        <taxon>Eukaryota</taxon>
        <taxon>Fungi</taxon>
        <taxon>Dikarya</taxon>
        <taxon>Ascomycota</taxon>
        <taxon>Pezizomycotina</taxon>
        <taxon>Eurotiomycetes</taxon>
        <taxon>Eurotiomycetidae</taxon>
        <taxon>Onygenales</taxon>
        <taxon>Ajellomycetaceae</taxon>
        <taxon>Emergomyces</taxon>
    </lineage>
</organism>
<dbReference type="Proteomes" id="UP000034164">
    <property type="component" value="Unassembled WGS sequence"/>
</dbReference>
<dbReference type="EMBL" id="LCZI01000497">
    <property type="protein sequence ID" value="KKZ66374.1"/>
    <property type="molecule type" value="Genomic_DNA"/>
</dbReference>
<feature type="domain" description="Cep57 centrosome microtubule-binding" evidence="6">
    <location>
        <begin position="864"/>
        <end position="940"/>
    </location>
</feature>
<feature type="compositionally biased region" description="Basic residues" evidence="5">
    <location>
        <begin position="46"/>
        <end position="55"/>
    </location>
</feature>
<feature type="region of interest" description="Disordered" evidence="5">
    <location>
        <begin position="598"/>
        <end position="624"/>
    </location>
</feature>
<dbReference type="PANTHER" id="PTHR19336">
    <property type="entry name" value="UNCHARACTERIZED DUF1167"/>
    <property type="match status" value="1"/>
</dbReference>
<reference evidence="9" key="1">
    <citation type="journal article" date="2015" name="PLoS Genet.">
        <title>The dynamic genome and transcriptome of the human fungal pathogen Blastomyces and close relative Emmonsia.</title>
        <authorList>
            <person name="Munoz J.F."/>
            <person name="Gauthier G.M."/>
            <person name="Desjardins C.A."/>
            <person name="Gallo J.E."/>
            <person name="Holder J."/>
            <person name="Sullivan T.D."/>
            <person name="Marty A.J."/>
            <person name="Carmen J.C."/>
            <person name="Chen Z."/>
            <person name="Ding L."/>
            <person name="Gujja S."/>
            <person name="Magrini V."/>
            <person name="Misas E."/>
            <person name="Mitreva M."/>
            <person name="Priest M."/>
            <person name="Saif S."/>
            <person name="Whiston E.A."/>
            <person name="Young S."/>
            <person name="Zeng Q."/>
            <person name="Goldman W.E."/>
            <person name="Mardis E.R."/>
            <person name="Taylor J.W."/>
            <person name="McEwen J.G."/>
            <person name="Clay O.K."/>
            <person name="Klein B.S."/>
            <person name="Cuomo C.A."/>
        </authorList>
    </citation>
    <scope>NUCLEOTIDE SEQUENCE [LARGE SCALE GENOMIC DNA]</scope>
    <source>
        <strain evidence="9">UAMH 3008</strain>
    </source>
</reference>
<feature type="region of interest" description="Disordered" evidence="5">
    <location>
        <begin position="689"/>
        <end position="725"/>
    </location>
</feature>
<evidence type="ECO:0000259" key="7">
    <source>
        <dbReference type="Pfam" id="PF14197"/>
    </source>
</evidence>
<dbReference type="Pfam" id="PF14197">
    <property type="entry name" value="Cep57_CLD_2"/>
    <property type="match status" value="1"/>
</dbReference>
<evidence type="ECO:0000256" key="4">
    <source>
        <dbReference type="SAM" id="Coils"/>
    </source>
</evidence>
<evidence type="ECO:0008006" key="10">
    <source>
        <dbReference type="Google" id="ProtNLM"/>
    </source>
</evidence>
<feature type="region of interest" description="Disordered" evidence="5">
    <location>
        <begin position="966"/>
        <end position="1016"/>
    </location>
</feature>
<feature type="compositionally biased region" description="Polar residues" evidence="5">
    <location>
        <begin position="598"/>
        <end position="609"/>
    </location>
</feature>
<evidence type="ECO:0000259" key="6">
    <source>
        <dbReference type="Pfam" id="PF06657"/>
    </source>
</evidence>
<feature type="compositionally biased region" description="Basic and acidic residues" evidence="5">
    <location>
        <begin position="99"/>
        <end position="114"/>
    </location>
</feature>
<evidence type="ECO:0000313" key="9">
    <source>
        <dbReference type="Proteomes" id="UP000034164"/>
    </source>
</evidence>
<dbReference type="InterPro" id="IPR024957">
    <property type="entry name" value="Cep57_MT-bd_dom"/>
</dbReference>
<dbReference type="VEuPathDB" id="FungiDB:EMCG_07877"/>
<accession>A0A0G2J529</accession>
<feature type="region of interest" description="Disordered" evidence="5">
    <location>
        <begin position="1"/>
        <end position="160"/>
    </location>
</feature>
<name>A0A0G2J529_9EURO</name>
<comment type="subcellular location">
    <subcellularLocation>
        <location evidence="1">Cytoplasm</location>
        <location evidence="1">Cytoskeleton</location>
        <location evidence="1">Microtubule organizing center</location>
    </subcellularLocation>
</comment>
<dbReference type="GO" id="GO:0005815">
    <property type="term" value="C:microtubule organizing center"/>
    <property type="evidence" value="ECO:0007669"/>
    <property type="project" value="UniProtKB-SubCell"/>
</dbReference>
<feature type="coiled-coil region" evidence="4">
    <location>
        <begin position="430"/>
        <end position="492"/>
    </location>
</feature>
<feature type="region of interest" description="Disordered" evidence="5">
    <location>
        <begin position="737"/>
        <end position="772"/>
    </location>
</feature>
<keyword evidence="3" id="KW-0206">Cytoskeleton</keyword>
<feature type="domain" description="PPC89 centrosome localisation" evidence="7">
    <location>
        <begin position="419"/>
        <end position="483"/>
    </location>
</feature>
<feature type="compositionally biased region" description="Basic and acidic residues" evidence="5">
    <location>
        <begin position="969"/>
        <end position="987"/>
    </location>
</feature>
<feature type="region of interest" description="Disordered" evidence="5">
    <location>
        <begin position="382"/>
        <end position="409"/>
    </location>
</feature>
<keyword evidence="2" id="KW-0963">Cytoplasm</keyword>
<protein>
    <recommendedName>
        <fullName evidence="10">Cep57 centrosome microtubule-binding domain-containing protein</fullName>
    </recommendedName>
</protein>
<dbReference type="GO" id="GO:0008017">
    <property type="term" value="F:microtubule binding"/>
    <property type="evidence" value="ECO:0007669"/>
    <property type="project" value="InterPro"/>
</dbReference>
<evidence type="ECO:0000256" key="1">
    <source>
        <dbReference type="ARBA" id="ARBA00004267"/>
    </source>
</evidence>
<keyword evidence="4" id="KW-0175">Coiled coil</keyword>
<feature type="compositionally biased region" description="Polar residues" evidence="5">
    <location>
        <begin position="1"/>
        <end position="27"/>
    </location>
</feature>
<evidence type="ECO:0000256" key="2">
    <source>
        <dbReference type="ARBA" id="ARBA00022490"/>
    </source>
</evidence>
<feature type="region of interest" description="Disordered" evidence="5">
    <location>
        <begin position="498"/>
        <end position="563"/>
    </location>
</feature>
<evidence type="ECO:0000256" key="3">
    <source>
        <dbReference type="ARBA" id="ARBA00023212"/>
    </source>
</evidence>
<dbReference type="PANTHER" id="PTHR19336:SF9">
    <property type="entry name" value="SPINDLE POLE BODY PROTEIN PPC89"/>
    <property type="match status" value="1"/>
</dbReference>
<gene>
    <name evidence="8" type="ORF">EMCG_07877</name>
</gene>
<dbReference type="AlphaFoldDB" id="A0A0G2J529"/>
<dbReference type="InterPro" id="IPR025925">
    <property type="entry name" value="PPC89_CLD"/>
</dbReference>
<comment type="caution">
    <text evidence="8">The sequence shown here is derived from an EMBL/GenBank/DDBJ whole genome shotgun (WGS) entry which is preliminary data.</text>
</comment>
<evidence type="ECO:0000256" key="5">
    <source>
        <dbReference type="SAM" id="MobiDB-lite"/>
    </source>
</evidence>
<evidence type="ECO:0000313" key="8">
    <source>
        <dbReference type="EMBL" id="KKZ66374.1"/>
    </source>
</evidence>
<dbReference type="OrthoDB" id="76453at2759"/>
<sequence length="1029" mass="115063">MSPPNDHTNTSDVMANSHVSRDPTTSDFDPDQEALVSTRQLDHSHRQPLPKRAKRHDPPAEPESEPDFAIDTSALHRAFPKFSDASSSEEEEDISVEIGRGEKKPSRRLDDSRDSVMSVDNSRYSASPVVRGDRFGISSPRAALRPIPNRASSGRDSLRKGAQIRRASLALKDNSLAQDIKNKSGGQRRTLSEMHAKASEMYDGSYISDERPAKVTVSTRNTRFGNTRTSDQGAKIMDAVNKAAGKTYLKHNGVEADRGELRRQLAARATENNGTTDNLTHQSYALPDIPNLSDLVSGIYEDGTPKGRSRTTRFTSPPAIRATNRQRYEHLPLDSIPIPDDEKAIFVSLKLLQEKVEALQMDKSHMENRLEEIEEENIVLKSENSRRQKQDKRRLSMYGGDEEVNDGGVGKLSIQKSRLEAANLTLQNRLDISTRKISSLETTIKHLTQERDSARTQLGVAYLNLQELKMENDALAQENDEMKIQIESLTEYPEVTGGRRYKQPLDSKMKGRNTFTRDTVEATETHRTRPTRDVDNPDVDGSTQPSVVDTRGRNSHKIHRDHLQPRVPYVAKETAARQQKQAEYDALFSLDLSHLATQQSTRNTKTRANTAEKKLPNTSKQRTKKPVVEYLEDSELSEGEMGTETRGFGYRTGPTKDLTFLSFIDANEIAQLRKTLEEERVARKNRLNRDFTEQSKTSNLGLRPSGGFTPSAPLKSSLKNTASKAGRTATVELPDFNITEHRSAANTRDLSQRDVTDHSTSTVGPRRRQKRTEEMTSAFILPDITMHGVTARPGEPLKLSEAAQRVLDDVAQHDGKNCSVCKSVMNKNFTHCHSNGEGQDSIKVTKPVPVSDRMPEPSPYNEEPTLRPSQPPAVALATVLKSMEDELAHLKMQLALQQTALNKHDVSLGKKQRKSILRRIESSLREIDTKSDQIYALYDVLEGQKENGHEMTQEEVDVTLHSIGLSRVPGKDADDHTERLVRDDTKGKGVTRAQNSDSDSDYDEPPWEGFESTGDLTGRSFSRKAVKTS</sequence>
<dbReference type="Pfam" id="PF06657">
    <property type="entry name" value="Cep57_MT_bd"/>
    <property type="match status" value="1"/>
</dbReference>
<dbReference type="InterPro" id="IPR051756">
    <property type="entry name" value="Centrosomal_MT-associated"/>
</dbReference>
<feature type="region of interest" description="Disordered" evidence="5">
    <location>
        <begin position="836"/>
        <end position="870"/>
    </location>
</feature>